<keyword evidence="5" id="KW-0132">Cell division</keyword>
<dbReference type="InterPro" id="IPR003593">
    <property type="entry name" value="AAA+_ATPase"/>
</dbReference>
<evidence type="ECO:0000313" key="5">
    <source>
        <dbReference type="EMBL" id="VAW06084.1"/>
    </source>
</evidence>
<dbReference type="PANTHER" id="PTHR23073">
    <property type="entry name" value="26S PROTEASOME REGULATORY SUBUNIT"/>
    <property type="match status" value="1"/>
</dbReference>
<reference evidence="5" key="1">
    <citation type="submission" date="2018-06" db="EMBL/GenBank/DDBJ databases">
        <authorList>
            <person name="Zhirakovskaya E."/>
        </authorList>
    </citation>
    <scope>NUCLEOTIDE SEQUENCE</scope>
</reference>
<dbReference type="SMART" id="SM00382">
    <property type="entry name" value="AAA"/>
    <property type="match status" value="1"/>
</dbReference>
<gene>
    <name evidence="5" type="ORF">MNBD_ALPHA04-1793</name>
</gene>
<dbReference type="InterPro" id="IPR050221">
    <property type="entry name" value="26S_Proteasome_ATPase"/>
</dbReference>
<dbReference type="EC" id="3.4.24.-" evidence="5"/>
<proteinExistence type="inferred from homology"/>
<keyword evidence="3" id="KW-0067">ATP-binding</keyword>
<evidence type="ECO:0000259" key="4">
    <source>
        <dbReference type="SMART" id="SM00382"/>
    </source>
</evidence>
<dbReference type="Gene3D" id="3.40.50.300">
    <property type="entry name" value="P-loop containing nucleotide triphosphate hydrolases"/>
    <property type="match status" value="1"/>
</dbReference>
<dbReference type="AlphaFoldDB" id="A0A3B0TB75"/>
<dbReference type="GO" id="GO:0005524">
    <property type="term" value="F:ATP binding"/>
    <property type="evidence" value="ECO:0007669"/>
    <property type="project" value="UniProtKB-KW"/>
</dbReference>
<feature type="domain" description="AAA+ ATPase" evidence="4">
    <location>
        <begin position="415"/>
        <end position="547"/>
    </location>
</feature>
<dbReference type="GO" id="GO:0016887">
    <property type="term" value="F:ATP hydrolysis activity"/>
    <property type="evidence" value="ECO:0007669"/>
    <property type="project" value="InterPro"/>
</dbReference>
<dbReference type="GO" id="GO:0051301">
    <property type="term" value="P:cell division"/>
    <property type="evidence" value="ECO:0007669"/>
    <property type="project" value="UniProtKB-KW"/>
</dbReference>
<protein>
    <submittedName>
        <fullName evidence="5">Cell division protein FtsH</fullName>
        <ecNumber evidence="5">3.4.24.-</ecNumber>
    </submittedName>
</protein>
<comment type="similarity">
    <text evidence="1">Belongs to the AAA ATPase family.</text>
</comment>
<dbReference type="Pfam" id="PF00004">
    <property type="entry name" value="AAA"/>
    <property type="match status" value="1"/>
</dbReference>
<dbReference type="SUPFAM" id="SSF52540">
    <property type="entry name" value="P-loop containing nucleoside triphosphate hydrolases"/>
    <property type="match status" value="1"/>
</dbReference>
<name>A0A3B0TB75_9ZZZZ</name>
<evidence type="ECO:0000256" key="2">
    <source>
        <dbReference type="ARBA" id="ARBA00022741"/>
    </source>
</evidence>
<keyword evidence="2" id="KW-0547">Nucleotide-binding</keyword>
<dbReference type="EMBL" id="UOEF01000456">
    <property type="protein sequence ID" value="VAW06084.1"/>
    <property type="molecule type" value="Genomic_DNA"/>
</dbReference>
<dbReference type="CDD" id="cd19481">
    <property type="entry name" value="RecA-like_protease"/>
    <property type="match status" value="1"/>
</dbReference>
<dbReference type="InterPro" id="IPR003959">
    <property type="entry name" value="ATPase_AAA_core"/>
</dbReference>
<accession>A0A3B0TB75</accession>
<keyword evidence="5" id="KW-0378">Hydrolase</keyword>
<sequence>MNVHSPIDSIGYGQLARSALLAAIQAGDSAAADTENFHLIAKAMSAARKSPLPGDDRLNRLADVMNLSDVEILATALCLEVERDPHFARTVALAQEPVGKSRLLIGLITKTLLFLGAEPVSLATGHAVESGLLILGNEDAPLPERSLFLSPSMAAALSGIAVPDDQFNLMSDLDSCLTGEQSGKAMALANDIENVPHLGILLRSSTAIETKAMASQIGAHLGKSLVVTKHKEIQKSAAWLHALNLIPVFETGIGVAEKWELPDLPYYKGPWIALSGLEGVIEAAGPVREYIFDVPNAKERAKLWQSHGLCKPDAKLAAQSFRQGSGRIYQHAEKLKLTATKNQKPTWNKLKEIVRQKTHDIDMGAHHVASRQLAKDSLVLPGDLKRMLGGFIDRVRLRDQLSDKLGPAVTSRYRPGVRALMCGESGTGKTMAAHWLSDRIGLPLYRVDMATLTSKWIGETEKNLAQLLSTAENSDVILFFDEADSLFGARTDVSDANDRHANAQTNFLLQRIEEFDGIALLSTNGRDRFDNAFVRRLDFIMEFPLPDSTARRDLWVGHLGNNHTLSDKQLDRLAIEVDIAGGHIRNIVLAAAVLALREDRRITTVDIIAALSDEYAKLGKASPPLKLC</sequence>
<dbReference type="InterPro" id="IPR027417">
    <property type="entry name" value="P-loop_NTPase"/>
</dbReference>
<evidence type="ECO:0000256" key="1">
    <source>
        <dbReference type="ARBA" id="ARBA00006914"/>
    </source>
</evidence>
<organism evidence="5">
    <name type="scientific">hydrothermal vent metagenome</name>
    <dbReference type="NCBI Taxonomy" id="652676"/>
    <lineage>
        <taxon>unclassified sequences</taxon>
        <taxon>metagenomes</taxon>
        <taxon>ecological metagenomes</taxon>
    </lineage>
</organism>
<keyword evidence="5" id="KW-0131">Cell cycle</keyword>
<evidence type="ECO:0000256" key="3">
    <source>
        <dbReference type="ARBA" id="ARBA00022840"/>
    </source>
</evidence>